<reference evidence="1" key="1">
    <citation type="journal article" date="2015" name="Nature">
        <title>Complex archaea that bridge the gap between prokaryotes and eukaryotes.</title>
        <authorList>
            <person name="Spang A."/>
            <person name="Saw J.H."/>
            <person name="Jorgensen S.L."/>
            <person name="Zaremba-Niedzwiedzka K."/>
            <person name="Martijn J."/>
            <person name="Lind A.E."/>
            <person name="van Eijk R."/>
            <person name="Schleper C."/>
            <person name="Guy L."/>
            <person name="Ettema T.J."/>
        </authorList>
    </citation>
    <scope>NUCLEOTIDE SEQUENCE</scope>
</reference>
<dbReference type="GO" id="GO:0003677">
    <property type="term" value="F:DNA binding"/>
    <property type="evidence" value="ECO:0007669"/>
    <property type="project" value="InterPro"/>
</dbReference>
<sequence>MKISYKEWKPQAKTAGVVAKAIDIIDEYEAKGYILTLRQLFYQFVSRDLLPNDQESYNKLGDIIKNARMAGFINWTSLEDRTRFVRENQHWDNPMEILESARRGYAIDKWANQTTRIEVWIEKDALVGVIEGICVQLDVPYFSCRGYPSASEVWKAGQRFNQYIKDGQKVVVLHLGDHDPSGLDMTWDLWKRLAVFTGYDYDQIKEFYKSETAYTIIEFDGDGLLHDAPIIRRLGLNFSQISRYNPPPNYVKFADKRVKNYVDHFGTDSWELDALDPGVINALIKDAILKIRDNTLWNEAVADEDHGKDKIQDFIDQLYDDSGE</sequence>
<dbReference type="GO" id="GO:0005694">
    <property type="term" value="C:chromosome"/>
    <property type="evidence" value="ECO:0007669"/>
    <property type="project" value="InterPro"/>
</dbReference>
<dbReference type="SUPFAM" id="SSF56726">
    <property type="entry name" value="DNA topoisomerase IV, alpha subunit"/>
    <property type="match status" value="1"/>
</dbReference>
<name>A0A0F9UEE7_9ZZZZ</name>
<accession>A0A0F9UEE7</accession>
<proteinExistence type="predicted"/>
<protein>
    <submittedName>
        <fullName evidence="1">Uncharacterized protein</fullName>
    </submittedName>
</protein>
<gene>
    <name evidence="1" type="ORF">LCGC14_0231460</name>
</gene>
<evidence type="ECO:0000313" key="1">
    <source>
        <dbReference type="EMBL" id="KKN90034.1"/>
    </source>
</evidence>
<organism evidence="1">
    <name type="scientific">marine sediment metagenome</name>
    <dbReference type="NCBI Taxonomy" id="412755"/>
    <lineage>
        <taxon>unclassified sequences</taxon>
        <taxon>metagenomes</taxon>
        <taxon>ecological metagenomes</taxon>
    </lineage>
</organism>
<dbReference type="AlphaFoldDB" id="A0A0F9UEE7"/>
<comment type="caution">
    <text evidence="1">The sequence shown here is derived from an EMBL/GenBank/DDBJ whole genome shotgun (WGS) entry which is preliminary data.</text>
</comment>
<dbReference type="EMBL" id="LAZR01000113">
    <property type="protein sequence ID" value="KKN90034.1"/>
    <property type="molecule type" value="Genomic_DNA"/>
</dbReference>
<dbReference type="InterPro" id="IPR036078">
    <property type="entry name" value="Spo11/TopoVI_A_sf"/>
</dbReference>